<dbReference type="Pfam" id="PF09650">
    <property type="entry name" value="PHA_gran_rgn"/>
    <property type="match status" value="1"/>
</dbReference>
<comment type="caution">
    <text evidence="1">The sequence shown here is derived from an EMBL/GenBank/DDBJ whole genome shotgun (WGS) entry which is preliminary data.</text>
</comment>
<reference evidence="1 2" key="1">
    <citation type="journal article" date="2018" name="Nat. Biotechnol.">
        <title>A standardized bacterial taxonomy based on genome phylogeny substantially revises the tree of life.</title>
        <authorList>
            <person name="Parks D.H."/>
            <person name="Chuvochina M."/>
            <person name="Waite D.W."/>
            <person name="Rinke C."/>
            <person name="Skarshewski A."/>
            <person name="Chaumeil P.A."/>
            <person name="Hugenholtz P."/>
        </authorList>
    </citation>
    <scope>NUCLEOTIDE SEQUENCE [LARGE SCALE GENOMIC DNA]</scope>
    <source>
        <strain evidence="1">UBA9905</strain>
    </source>
</reference>
<name>A0A3D3TM52_9BACT</name>
<gene>
    <name evidence="1" type="ORF">DIT26_04265</name>
</gene>
<evidence type="ECO:0000313" key="2">
    <source>
        <dbReference type="Proteomes" id="UP000264215"/>
    </source>
</evidence>
<dbReference type="AlphaFoldDB" id="A0A3D3TM52"/>
<accession>A0A3D3TM52</accession>
<evidence type="ECO:0000313" key="1">
    <source>
        <dbReference type="EMBL" id="HCO69789.1"/>
    </source>
</evidence>
<protein>
    <submittedName>
        <fullName evidence="1">Polyhydroxyalkanoic acid system protein</fullName>
    </submittedName>
</protein>
<organism evidence="1 2">
    <name type="scientific">Mesotoga infera</name>
    <dbReference type="NCBI Taxonomy" id="1236046"/>
    <lineage>
        <taxon>Bacteria</taxon>
        <taxon>Thermotogati</taxon>
        <taxon>Thermotogota</taxon>
        <taxon>Thermotogae</taxon>
        <taxon>Kosmotogales</taxon>
        <taxon>Kosmotogaceae</taxon>
        <taxon>Mesotoga</taxon>
    </lineage>
</organism>
<dbReference type="EMBL" id="DQBS01000105">
    <property type="protein sequence ID" value="HCO69789.1"/>
    <property type="molecule type" value="Genomic_DNA"/>
</dbReference>
<sequence>MKELSVSVSHSLGSDRAKRKLMRKIEELQKEFKGKFTLDSLWEDNSLKFQLKAAGLKTDGCLKIFDNSVSLVGTLPLTLTAFRGKIETKLKAELEKILIEGD</sequence>
<proteinExistence type="predicted"/>
<dbReference type="Proteomes" id="UP000264215">
    <property type="component" value="Unassembled WGS sequence"/>
</dbReference>
<dbReference type="InterPro" id="IPR013433">
    <property type="entry name" value="PHA_gran_rgn"/>
</dbReference>